<dbReference type="PROSITE" id="PS50213">
    <property type="entry name" value="FAS1"/>
    <property type="match status" value="1"/>
</dbReference>
<evidence type="ECO:0000256" key="9">
    <source>
        <dbReference type="SAM" id="SignalP"/>
    </source>
</evidence>
<dbReference type="GO" id="GO:0098552">
    <property type="term" value="C:side of membrane"/>
    <property type="evidence" value="ECO:0007669"/>
    <property type="project" value="UniProtKB-KW"/>
</dbReference>
<keyword evidence="4" id="KW-0336">GPI-anchor</keyword>
<keyword evidence="6" id="KW-0472">Membrane</keyword>
<keyword evidence="7" id="KW-0449">Lipoprotein</keyword>
<keyword evidence="3" id="KW-1003">Cell membrane</keyword>
<feature type="compositionally biased region" description="Low complexity" evidence="8">
    <location>
        <begin position="182"/>
        <end position="196"/>
    </location>
</feature>
<comment type="similarity">
    <text evidence="2">Belongs to the fasciclin-like AGP family.</text>
</comment>
<dbReference type="SUPFAM" id="SSF82153">
    <property type="entry name" value="FAS1 domain"/>
    <property type="match status" value="1"/>
</dbReference>
<evidence type="ECO:0000256" key="1">
    <source>
        <dbReference type="ARBA" id="ARBA00004609"/>
    </source>
</evidence>
<dbReference type="AlphaFoldDB" id="A0A068UVY2"/>
<feature type="region of interest" description="Disordered" evidence="8">
    <location>
        <begin position="175"/>
        <end position="245"/>
    </location>
</feature>
<evidence type="ECO:0000313" key="12">
    <source>
        <dbReference type="Proteomes" id="UP000295252"/>
    </source>
</evidence>
<dbReference type="GO" id="GO:0005886">
    <property type="term" value="C:plasma membrane"/>
    <property type="evidence" value="ECO:0007669"/>
    <property type="project" value="UniProtKB-SubCell"/>
</dbReference>
<dbReference type="Gene3D" id="2.30.180.10">
    <property type="entry name" value="FAS1 domain"/>
    <property type="match status" value="1"/>
</dbReference>
<evidence type="ECO:0000256" key="4">
    <source>
        <dbReference type="ARBA" id="ARBA00022622"/>
    </source>
</evidence>
<proteinExistence type="inferred from homology"/>
<dbReference type="InterPro" id="IPR036378">
    <property type="entry name" value="FAS1_dom_sf"/>
</dbReference>
<protein>
    <recommendedName>
        <fullName evidence="10">FAS1 domain-containing protein</fullName>
    </recommendedName>
</protein>
<feature type="domain" description="FAS1" evidence="10">
    <location>
        <begin position="26"/>
        <end position="152"/>
    </location>
</feature>
<dbReference type="OMA" id="KILMNHV"/>
<dbReference type="Proteomes" id="UP000295252">
    <property type="component" value="Chromosome X"/>
</dbReference>
<dbReference type="PhylomeDB" id="A0A068UVY2"/>
<sequence length="271" mass="27877">MGASKISTSLIFLSCLLLASSVTTAAFNITAILGDIPSFSNFNDLLSKAGLVKAINSQSPVTILAIPNEHIGDLAGKPADVIKITLMTHVVLDYYDLLKLANAKNGTRMTTLFQKTGVATYDQGFLILNRSHGQLIFSSAAKGAPHNVQVVATVTQHPFNYSIISVSSAIMTPGVDGTSLQEPPKAAGAPAPAKKVSPPPASEAPEAPTPSDDATAPSPDAPSDAPKSDAPASQAPAADADDDKNKNASFKHLASSTLGLVAVLASFLAAY</sequence>
<evidence type="ECO:0000256" key="5">
    <source>
        <dbReference type="ARBA" id="ARBA00022729"/>
    </source>
</evidence>
<accession>A0A068UVY2</accession>
<dbReference type="OrthoDB" id="694090at2759"/>
<evidence type="ECO:0000256" key="6">
    <source>
        <dbReference type="ARBA" id="ARBA00023136"/>
    </source>
</evidence>
<dbReference type="PANTHER" id="PTHR32382:SF6">
    <property type="entry name" value="FASCICLIN-LIKE ARABINOGALACTAN PROTEIN 14"/>
    <property type="match status" value="1"/>
</dbReference>
<comment type="subcellular location">
    <subcellularLocation>
        <location evidence="1">Cell membrane</location>
        <topology evidence="1">Lipid-anchor</topology>
        <topology evidence="1">GPI-anchor</topology>
    </subcellularLocation>
</comment>
<name>A0A068UVY2_COFCA</name>
<evidence type="ECO:0000256" key="8">
    <source>
        <dbReference type="SAM" id="MobiDB-lite"/>
    </source>
</evidence>
<gene>
    <name evidence="11" type="ORF">GSCOC_T00036050001</name>
</gene>
<dbReference type="Gramene" id="CDP12467">
    <property type="protein sequence ID" value="CDP12467"/>
    <property type="gene ID" value="GSCOC_T00036050001"/>
</dbReference>
<dbReference type="STRING" id="49390.A0A068UVY2"/>
<dbReference type="InterPro" id="IPR033254">
    <property type="entry name" value="Plant_FLA"/>
</dbReference>
<dbReference type="FunCoup" id="A0A068UVY2">
    <property type="interactions" value="34"/>
</dbReference>
<dbReference type="EMBL" id="HG739150">
    <property type="protein sequence ID" value="CDP12467.1"/>
    <property type="molecule type" value="Genomic_DNA"/>
</dbReference>
<dbReference type="InParanoid" id="A0A068UVY2"/>
<keyword evidence="4" id="KW-0325">Glycoprotein</keyword>
<evidence type="ECO:0000259" key="10">
    <source>
        <dbReference type="PROSITE" id="PS50213"/>
    </source>
</evidence>
<reference evidence="12" key="1">
    <citation type="journal article" date="2014" name="Science">
        <title>The coffee genome provides insight into the convergent evolution of caffeine biosynthesis.</title>
        <authorList>
            <person name="Denoeud F."/>
            <person name="Carretero-Paulet L."/>
            <person name="Dereeper A."/>
            <person name="Droc G."/>
            <person name="Guyot R."/>
            <person name="Pietrella M."/>
            <person name="Zheng C."/>
            <person name="Alberti A."/>
            <person name="Anthony F."/>
            <person name="Aprea G."/>
            <person name="Aury J.M."/>
            <person name="Bento P."/>
            <person name="Bernard M."/>
            <person name="Bocs S."/>
            <person name="Campa C."/>
            <person name="Cenci A."/>
            <person name="Combes M.C."/>
            <person name="Crouzillat D."/>
            <person name="Da Silva C."/>
            <person name="Daddiego L."/>
            <person name="De Bellis F."/>
            <person name="Dussert S."/>
            <person name="Garsmeur O."/>
            <person name="Gayraud T."/>
            <person name="Guignon V."/>
            <person name="Jahn K."/>
            <person name="Jamilloux V."/>
            <person name="Joet T."/>
            <person name="Labadie K."/>
            <person name="Lan T."/>
            <person name="Leclercq J."/>
            <person name="Lepelley M."/>
            <person name="Leroy T."/>
            <person name="Li L.T."/>
            <person name="Librado P."/>
            <person name="Lopez L."/>
            <person name="Munoz A."/>
            <person name="Noel B."/>
            <person name="Pallavicini A."/>
            <person name="Perrotta G."/>
            <person name="Poncet V."/>
            <person name="Pot D."/>
            <person name="Priyono X."/>
            <person name="Rigoreau M."/>
            <person name="Rouard M."/>
            <person name="Rozas J."/>
            <person name="Tranchant-Dubreuil C."/>
            <person name="VanBuren R."/>
            <person name="Zhang Q."/>
            <person name="Andrade A.C."/>
            <person name="Argout X."/>
            <person name="Bertrand B."/>
            <person name="de Kochko A."/>
            <person name="Graziosi G."/>
            <person name="Henry R.J."/>
            <person name="Jayarama X."/>
            <person name="Ming R."/>
            <person name="Nagai C."/>
            <person name="Rounsley S."/>
            <person name="Sankoff D."/>
            <person name="Giuliano G."/>
            <person name="Albert V.A."/>
            <person name="Wincker P."/>
            <person name="Lashermes P."/>
        </authorList>
    </citation>
    <scope>NUCLEOTIDE SEQUENCE [LARGE SCALE GENOMIC DNA]</scope>
    <source>
        <strain evidence="12">cv. DH200-94</strain>
    </source>
</reference>
<feature type="compositionally biased region" description="Low complexity" evidence="8">
    <location>
        <begin position="203"/>
        <end position="238"/>
    </location>
</feature>
<evidence type="ECO:0000256" key="2">
    <source>
        <dbReference type="ARBA" id="ARBA00007843"/>
    </source>
</evidence>
<feature type="chain" id="PRO_5001655270" description="FAS1 domain-containing protein" evidence="9">
    <location>
        <begin position="27"/>
        <end position="271"/>
    </location>
</feature>
<feature type="signal peptide" evidence="9">
    <location>
        <begin position="1"/>
        <end position="26"/>
    </location>
</feature>
<keyword evidence="5 9" id="KW-0732">Signal</keyword>
<organism evidence="11 12">
    <name type="scientific">Coffea canephora</name>
    <name type="common">Robusta coffee</name>
    <dbReference type="NCBI Taxonomy" id="49390"/>
    <lineage>
        <taxon>Eukaryota</taxon>
        <taxon>Viridiplantae</taxon>
        <taxon>Streptophyta</taxon>
        <taxon>Embryophyta</taxon>
        <taxon>Tracheophyta</taxon>
        <taxon>Spermatophyta</taxon>
        <taxon>Magnoliopsida</taxon>
        <taxon>eudicotyledons</taxon>
        <taxon>Gunneridae</taxon>
        <taxon>Pentapetalae</taxon>
        <taxon>asterids</taxon>
        <taxon>lamiids</taxon>
        <taxon>Gentianales</taxon>
        <taxon>Rubiaceae</taxon>
        <taxon>Ixoroideae</taxon>
        <taxon>Gardenieae complex</taxon>
        <taxon>Bertiereae - Coffeeae clade</taxon>
        <taxon>Coffeeae</taxon>
        <taxon>Coffea</taxon>
    </lineage>
</organism>
<evidence type="ECO:0000256" key="3">
    <source>
        <dbReference type="ARBA" id="ARBA00022475"/>
    </source>
</evidence>
<evidence type="ECO:0000256" key="7">
    <source>
        <dbReference type="ARBA" id="ARBA00023288"/>
    </source>
</evidence>
<dbReference type="InterPro" id="IPR000782">
    <property type="entry name" value="FAS1_domain"/>
</dbReference>
<evidence type="ECO:0000313" key="11">
    <source>
        <dbReference type="EMBL" id="CDP12467.1"/>
    </source>
</evidence>
<keyword evidence="12" id="KW-1185">Reference proteome</keyword>
<dbReference type="PANTHER" id="PTHR32382">
    <property type="entry name" value="FASCICLIN-LIKE ARABINOGALACTAN PROTEIN"/>
    <property type="match status" value="1"/>
</dbReference>